<protein>
    <submittedName>
        <fullName evidence="1">Uncharacterized protein</fullName>
    </submittedName>
</protein>
<organism evidence="1 2">
    <name type="scientific">Apodemus speciosus</name>
    <name type="common">Large Japanese field mouse</name>
    <dbReference type="NCBI Taxonomy" id="105296"/>
    <lineage>
        <taxon>Eukaryota</taxon>
        <taxon>Metazoa</taxon>
        <taxon>Chordata</taxon>
        <taxon>Craniata</taxon>
        <taxon>Vertebrata</taxon>
        <taxon>Euteleostomi</taxon>
        <taxon>Mammalia</taxon>
        <taxon>Eutheria</taxon>
        <taxon>Euarchontoglires</taxon>
        <taxon>Glires</taxon>
        <taxon>Rodentia</taxon>
        <taxon>Myomorpha</taxon>
        <taxon>Muroidea</taxon>
        <taxon>Muridae</taxon>
        <taxon>Murinae</taxon>
        <taxon>Apodemus</taxon>
    </lineage>
</organism>
<gene>
    <name evidence="1" type="ORF">APTSU1_000601800</name>
</gene>
<proteinExistence type="predicted"/>
<keyword evidence="2" id="KW-1185">Reference proteome</keyword>
<dbReference type="EMBL" id="BAAFST010000006">
    <property type="protein sequence ID" value="GAB1290788.1"/>
    <property type="molecule type" value="Genomic_DNA"/>
</dbReference>
<dbReference type="Proteomes" id="UP001623349">
    <property type="component" value="Unassembled WGS sequence"/>
</dbReference>
<reference evidence="1 2" key="1">
    <citation type="submission" date="2024-08" db="EMBL/GenBank/DDBJ databases">
        <title>The draft genome of Apodemus speciosus.</title>
        <authorList>
            <person name="Nabeshima K."/>
            <person name="Suzuki S."/>
            <person name="Onuma M."/>
        </authorList>
    </citation>
    <scope>NUCLEOTIDE SEQUENCE [LARGE SCALE GENOMIC DNA]</scope>
    <source>
        <strain evidence="1">IB14-021</strain>
    </source>
</reference>
<comment type="caution">
    <text evidence="1">The sequence shown here is derived from an EMBL/GenBank/DDBJ whole genome shotgun (WGS) entry which is preliminary data.</text>
</comment>
<accession>A0ABQ0EUT2</accession>
<name>A0ABQ0EUT2_APOSI</name>
<sequence>MHPPFLEDEAVGFLPVHTPVDGFLTPEEDIRGLSNWQEAYLVFEKIYDCLERTEPEHSN</sequence>
<evidence type="ECO:0000313" key="1">
    <source>
        <dbReference type="EMBL" id="GAB1290788.1"/>
    </source>
</evidence>
<evidence type="ECO:0000313" key="2">
    <source>
        <dbReference type="Proteomes" id="UP001623349"/>
    </source>
</evidence>